<dbReference type="PROSITE" id="PS00166">
    <property type="entry name" value="ENOYL_COA_HYDRATASE"/>
    <property type="match status" value="1"/>
</dbReference>
<dbReference type="GO" id="GO:0005777">
    <property type="term" value="C:peroxisome"/>
    <property type="evidence" value="ECO:0000318"/>
    <property type="project" value="GO_Central"/>
</dbReference>
<evidence type="ECO:0000256" key="1">
    <source>
        <dbReference type="ARBA" id="ARBA00005254"/>
    </source>
</evidence>
<evidence type="ECO:0008006" key="5">
    <source>
        <dbReference type="Google" id="ProtNLM"/>
    </source>
</evidence>
<sequence>MEKYKSLKILQKSPNSGVCFLYLNRPSHLNAVSRDFLTEFPKAISSLGQNPDVAVIIFAGSGIDFQTLDNALKGSYAADCGRNVERLRLHMKFLQEAITALECCRKPVIAAVHGACIGGAIDIITACDIRFCSSDAFFSVKEVDLAITADLGTLQRLPVLLGLKMPWSWLLLVGGLQVPKLKTWAWSLSSSSYGVTSARDVSHYEERQRKYPSRQQVLKPREASLELKTMETPTCKRYGLSGSLTPVTWRMAHGAWRKPQGTNWSSKFVRLLRPNNEEQTEDVVVTKQASMTVSSHDRLQRVDNSPR</sequence>
<proteinExistence type="inferred from homology"/>
<dbReference type="InterPro" id="IPR029045">
    <property type="entry name" value="ClpP/crotonase-like_dom_sf"/>
</dbReference>
<dbReference type="AlphaFoldDB" id="A0A2G2YFP8"/>
<organism evidence="3 4">
    <name type="scientific">Capsicum annuum</name>
    <name type="common">Capsicum pepper</name>
    <dbReference type="NCBI Taxonomy" id="4072"/>
    <lineage>
        <taxon>Eukaryota</taxon>
        <taxon>Viridiplantae</taxon>
        <taxon>Streptophyta</taxon>
        <taxon>Embryophyta</taxon>
        <taxon>Tracheophyta</taxon>
        <taxon>Spermatophyta</taxon>
        <taxon>Magnoliopsida</taxon>
        <taxon>eudicotyledons</taxon>
        <taxon>Gunneridae</taxon>
        <taxon>Pentapetalae</taxon>
        <taxon>asterids</taxon>
        <taxon>lamiids</taxon>
        <taxon>Solanales</taxon>
        <taxon>Solanaceae</taxon>
        <taxon>Solanoideae</taxon>
        <taxon>Capsiceae</taxon>
        <taxon>Capsicum</taxon>
    </lineage>
</organism>
<dbReference type="STRING" id="4072.A0A2G2YFP8"/>
<gene>
    <name evidence="3" type="ORF">T459_28065</name>
</gene>
<comment type="similarity">
    <text evidence="1 2">Belongs to the enoyl-CoA hydratase/isomerase family.</text>
</comment>
<reference evidence="3 4" key="2">
    <citation type="journal article" date="2017" name="Genome Biol.">
        <title>New reference genome sequences of hot pepper reveal the massive evolution of plant disease-resistance genes by retroduplication.</title>
        <authorList>
            <person name="Kim S."/>
            <person name="Park J."/>
            <person name="Yeom S.I."/>
            <person name="Kim Y.M."/>
            <person name="Seo E."/>
            <person name="Kim K.T."/>
            <person name="Kim M.S."/>
            <person name="Lee J.M."/>
            <person name="Cheong K."/>
            <person name="Shin H.S."/>
            <person name="Kim S.B."/>
            <person name="Han K."/>
            <person name="Lee J."/>
            <person name="Park M."/>
            <person name="Lee H.A."/>
            <person name="Lee H.Y."/>
            <person name="Lee Y."/>
            <person name="Oh S."/>
            <person name="Lee J.H."/>
            <person name="Choi E."/>
            <person name="Choi E."/>
            <person name="Lee S.E."/>
            <person name="Jeon J."/>
            <person name="Kim H."/>
            <person name="Choi G."/>
            <person name="Song H."/>
            <person name="Lee J."/>
            <person name="Lee S.C."/>
            <person name="Kwon J.K."/>
            <person name="Lee H.Y."/>
            <person name="Koo N."/>
            <person name="Hong Y."/>
            <person name="Kim R.W."/>
            <person name="Kang W.H."/>
            <person name="Huh J.H."/>
            <person name="Kang B.C."/>
            <person name="Yang T.J."/>
            <person name="Lee Y.H."/>
            <person name="Bennetzen J.L."/>
            <person name="Choi D."/>
        </authorList>
    </citation>
    <scope>NUCLEOTIDE SEQUENCE [LARGE SCALE GENOMIC DNA]</scope>
    <source>
        <strain evidence="4">cv. CM334</strain>
    </source>
</reference>
<dbReference type="InterPro" id="IPR045002">
    <property type="entry name" value="Ech1-like"/>
</dbReference>
<protein>
    <recommendedName>
        <fullName evidence="5">Delta(3,5)-Delta(2,4)-dienoyl-CoA isomerase, peroxisomal</fullName>
    </recommendedName>
</protein>
<keyword evidence="4" id="KW-1185">Reference proteome</keyword>
<name>A0A2G2YFP8_CAPAN</name>
<evidence type="ECO:0000313" key="3">
    <source>
        <dbReference type="EMBL" id="PHT68578.1"/>
    </source>
</evidence>
<comment type="caution">
    <text evidence="3">The sequence shown here is derived from an EMBL/GenBank/DDBJ whole genome shotgun (WGS) entry which is preliminary data.</text>
</comment>
<dbReference type="Gene3D" id="3.90.226.10">
    <property type="entry name" value="2-enoyl-CoA Hydratase, Chain A, domain 1"/>
    <property type="match status" value="1"/>
</dbReference>
<dbReference type="Pfam" id="PF00378">
    <property type="entry name" value="ECH_1"/>
    <property type="match status" value="1"/>
</dbReference>
<dbReference type="PANTHER" id="PTHR43149">
    <property type="entry name" value="ENOYL-COA HYDRATASE"/>
    <property type="match status" value="1"/>
</dbReference>
<dbReference type="InterPro" id="IPR001753">
    <property type="entry name" value="Enoyl-CoA_hydra/iso"/>
</dbReference>
<dbReference type="PANTHER" id="PTHR43149:SF1">
    <property type="entry name" value="DELTA(3,5)-DELTA(2,4)-DIENOYL-COA ISOMERASE, MITOCHONDRIAL"/>
    <property type="match status" value="1"/>
</dbReference>
<accession>A0A2G2YFP8</accession>
<dbReference type="Gramene" id="PHT68578">
    <property type="protein sequence ID" value="PHT68578"/>
    <property type="gene ID" value="T459_28065"/>
</dbReference>
<evidence type="ECO:0000313" key="4">
    <source>
        <dbReference type="Proteomes" id="UP000222542"/>
    </source>
</evidence>
<dbReference type="SUPFAM" id="SSF52096">
    <property type="entry name" value="ClpP/crotonase"/>
    <property type="match status" value="1"/>
</dbReference>
<dbReference type="EMBL" id="AYRZ02000011">
    <property type="protein sequence ID" value="PHT68578.1"/>
    <property type="molecule type" value="Genomic_DNA"/>
</dbReference>
<dbReference type="Proteomes" id="UP000222542">
    <property type="component" value="Unassembled WGS sequence"/>
</dbReference>
<dbReference type="InterPro" id="IPR018376">
    <property type="entry name" value="Enoyl-CoA_hyd/isom_CS"/>
</dbReference>
<dbReference type="GO" id="GO:0051750">
    <property type="term" value="F:delta(3,5)-delta(2,4)-dienoyl-CoA isomerase activity"/>
    <property type="evidence" value="ECO:0000318"/>
    <property type="project" value="GO_Central"/>
</dbReference>
<evidence type="ECO:0000256" key="2">
    <source>
        <dbReference type="RuleBase" id="RU003707"/>
    </source>
</evidence>
<reference evidence="3 4" key="1">
    <citation type="journal article" date="2014" name="Nat. Genet.">
        <title>Genome sequence of the hot pepper provides insights into the evolution of pungency in Capsicum species.</title>
        <authorList>
            <person name="Kim S."/>
            <person name="Park M."/>
            <person name="Yeom S.I."/>
            <person name="Kim Y.M."/>
            <person name="Lee J.M."/>
            <person name="Lee H.A."/>
            <person name="Seo E."/>
            <person name="Choi J."/>
            <person name="Cheong K."/>
            <person name="Kim K.T."/>
            <person name="Jung K."/>
            <person name="Lee G.W."/>
            <person name="Oh S.K."/>
            <person name="Bae C."/>
            <person name="Kim S.B."/>
            <person name="Lee H.Y."/>
            <person name="Kim S.Y."/>
            <person name="Kim M.S."/>
            <person name="Kang B.C."/>
            <person name="Jo Y.D."/>
            <person name="Yang H.B."/>
            <person name="Jeong H.J."/>
            <person name="Kang W.H."/>
            <person name="Kwon J.K."/>
            <person name="Shin C."/>
            <person name="Lim J.Y."/>
            <person name="Park J.H."/>
            <person name="Huh J.H."/>
            <person name="Kim J.S."/>
            <person name="Kim B.D."/>
            <person name="Cohen O."/>
            <person name="Paran I."/>
            <person name="Suh M.C."/>
            <person name="Lee S.B."/>
            <person name="Kim Y.K."/>
            <person name="Shin Y."/>
            <person name="Noh S.J."/>
            <person name="Park J."/>
            <person name="Seo Y.S."/>
            <person name="Kwon S.Y."/>
            <person name="Kim H.A."/>
            <person name="Park J.M."/>
            <person name="Kim H.J."/>
            <person name="Choi S.B."/>
            <person name="Bosland P.W."/>
            <person name="Reeves G."/>
            <person name="Jo S.H."/>
            <person name="Lee B.W."/>
            <person name="Cho H.T."/>
            <person name="Choi H.S."/>
            <person name="Lee M.S."/>
            <person name="Yu Y."/>
            <person name="Do Choi Y."/>
            <person name="Park B.S."/>
            <person name="van Deynze A."/>
            <person name="Ashrafi H."/>
            <person name="Hill T."/>
            <person name="Kim W.T."/>
            <person name="Pai H.S."/>
            <person name="Ahn H.K."/>
            <person name="Yeam I."/>
            <person name="Giovannoni J.J."/>
            <person name="Rose J.K."/>
            <person name="Sorensen I."/>
            <person name="Lee S.J."/>
            <person name="Kim R.W."/>
            <person name="Choi I.Y."/>
            <person name="Choi B.S."/>
            <person name="Lim J.S."/>
            <person name="Lee Y.H."/>
            <person name="Choi D."/>
        </authorList>
    </citation>
    <scope>NUCLEOTIDE SEQUENCE [LARGE SCALE GENOMIC DNA]</scope>
    <source>
        <strain evidence="4">cv. CM334</strain>
    </source>
</reference>
<dbReference type="CDD" id="cd06558">
    <property type="entry name" value="crotonase-like"/>
    <property type="match status" value="1"/>
</dbReference>